<proteinExistence type="predicted"/>
<evidence type="ECO:0000313" key="1">
    <source>
        <dbReference type="EMBL" id="DAD24095.1"/>
    </source>
</evidence>
<comment type="caution">
    <text evidence="1">The sequence shown here is derived from an EMBL/GenBank/DDBJ whole genome shotgun (WGS) entry which is preliminary data.</text>
</comment>
<name>A0A822XZ68_NELNU</name>
<evidence type="ECO:0000313" key="2">
    <source>
        <dbReference type="Proteomes" id="UP000607653"/>
    </source>
</evidence>
<organism evidence="1 2">
    <name type="scientific">Nelumbo nucifera</name>
    <name type="common">Sacred lotus</name>
    <dbReference type="NCBI Taxonomy" id="4432"/>
    <lineage>
        <taxon>Eukaryota</taxon>
        <taxon>Viridiplantae</taxon>
        <taxon>Streptophyta</taxon>
        <taxon>Embryophyta</taxon>
        <taxon>Tracheophyta</taxon>
        <taxon>Spermatophyta</taxon>
        <taxon>Magnoliopsida</taxon>
        <taxon>Proteales</taxon>
        <taxon>Nelumbonaceae</taxon>
        <taxon>Nelumbo</taxon>
    </lineage>
</organism>
<dbReference type="Proteomes" id="UP000607653">
    <property type="component" value="Unassembled WGS sequence"/>
</dbReference>
<gene>
    <name evidence="1" type="ORF">HUJ06_025558</name>
</gene>
<sequence length="55" mass="6269">MVGLRALGGDASDRIFQVVRDFLEDKSSLKSKPEWAFYDLMMWEKKCGMLLDGIA</sequence>
<dbReference type="EMBL" id="DUZY01000001">
    <property type="protein sequence ID" value="DAD24095.1"/>
    <property type="molecule type" value="Genomic_DNA"/>
</dbReference>
<dbReference type="AlphaFoldDB" id="A0A822XZ68"/>
<accession>A0A822XZ68</accession>
<keyword evidence="2" id="KW-1185">Reference proteome</keyword>
<reference evidence="1 2" key="1">
    <citation type="journal article" date="2020" name="Mol. Biol. Evol.">
        <title>Distinct Expression and Methylation Patterns for Genes with Different Fates following a Single Whole-Genome Duplication in Flowering Plants.</title>
        <authorList>
            <person name="Shi T."/>
            <person name="Rahmani R.S."/>
            <person name="Gugger P.F."/>
            <person name="Wang M."/>
            <person name="Li H."/>
            <person name="Zhang Y."/>
            <person name="Li Z."/>
            <person name="Wang Q."/>
            <person name="Van de Peer Y."/>
            <person name="Marchal K."/>
            <person name="Chen J."/>
        </authorList>
    </citation>
    <scope>NUCLEOTIDE SEQUENCE [LARGE SCALE GENOMIC DNA]</scope>
    <source>
        <tissue evidence="1">Leaf</tissue>
    </source>
</reference>
<protein>
    <submittedName>
        <fullName evidence="1">Uncharacterized protein</fullName>
    </submittedName>
</protein>